<sequence>MSRLCHQQELLRVIGVLLSKIIQQGYINIFEVKECLLSYSSNSQTSPLNFKKILTQAPLVQFFPDLHQTSSKNLSAKSVKTWAQIKFGKGDTEFRGRGS</sequence>
<gene>
    <name evidence="1" type="ORF">FGO68_gene10527</name>
</gene>
<evidence type="ECO:0000313" key="1">
    <source>
        <dbReference type="EMBL" id="TNV85296.1"/>
    </source>
</evidence>
<accession>A0A8J8T8F8</accession>
<proteinExistence type="predicted"/>
<comment type="caution">
    <text evidence="1">The sequence shown here is derived from an EMBL/GenBank/DDBJ whole genome shotgun (WGS) entry which is preliminary data.</text>
</comment>
<evidence type="ECO:0000313" key="2">
    <source>
        <dbReference type="Proteomes" id="UP000785679"/>
    </source>
</evidence>
<keyword evidence="2" id="KW-1185">Reference proteome</keyword>
<organism evidence="1 2">
    <name type="scientific">Halteria grandinella</name>
    <dbReference type="NCBI Taxonomy" id="5974"/>
    <lineage>
        <taxon>Eukaryota</taxon>
        <taxon>Sar</taxon>
        <taxon>Alveolata</taxon>
        <taxon>Ciliophora</taxon>
        <taxon>Intramacronucleata</taxon>
        <taxon>Spirotrichea</taxon>
        <taxon>Stichotrichia</taxon>
        <taxon>Sporadotrichida</taxon>
        <taxon>Halteriidae</taxon>
        <taxon>Halteria</taxon>
    </lineage>
</organism>
<dbReference type="AlphaFoldDB" id="A0A8J8T8F8"/>
<protein>
    <submittedName>
        <fullName evidence="1">Uncharacterized protein</fullName>
    </submittedName>
</protein>
<dbReference type="EMBL" id="RRYP01001950">
    <property type="protein sequence ID" value="TNV85296.1"/>
    <property type="molecule type" value="Genomic_DNA"/>
</dbReference>
<name>A0A8J8T8F8_HALGN</name>
<reference evidence="1" key="1">
    <citation type="submission" date="2019-06" db="EMBL/GenBank/DDBJ databases">
        <authorList>
            <person name="Zheng W."/>
        </authorList>
    </citation>
    <scope>NUCLEOTIDE SEQUENCE</scope>
    <source>
        <strain evidence="1">QDHG01</strain>
    </source>
</reference>
<dbReference type="Proteomes" id="UP000785679">
    <property type="component" value="Unassembled WGS sequence"/>
</dbReference>